<dbReference type="InterPro" id="IPR029044">
    <property type="entry name" value="Nucleotide-diphossugar_trans"/>
</dbReference>
<sequence length="834" mass="98425">MNEKDIITIICPVYNQQDCLKKYIRNLKAQTYGFHFMQIIFINDGSVDLSGEICARFVEKYKNILYIEQENRGVSAARNAGLKEAVGKYIFFIDADDLISKNTIADCVSEFNKIYDRVDLLTYPIETYYKGRRLKPHFRYQFLKENGSYDLCSNAFIGQTTMNIVVKNKFEKNVLFDETLAFSEDQKYCCEVLRDKLEMGFCKSARYIYNRSDESSSGKLSGACYIFEPSLKLFEDLFARYESVPLAFQGLFVNDIYWKMLSNIFFPYHYSKEEYRRAMSRVKILLKRCDNFVILSHPNFDFFEKFYLMKLKGEQYIETSQFSDSVSLLSKGNVVLNSDNIEIVVTKLTVHGTKVRLLGFLKSVFFQFYKGSFELYAIENGIQGSPISVSPSAHNYYLSHEPTQRFWKFEYECDAREVQNLWFKVKFDTAELKTSYYFMPLIPIHAELTEYIKDRVKIIYHENQWYLSEVEEKKPEKEIWLYYDCSGVTIDNGLKQFCHDIAMSDGIDRYYVLTDKKQNKYIPPKANTVIFGSKKHVELLLQASKIITAFIENNNVFPFPEKEYSRYANQMHFETIYLQHGVLHIDMPWKYSPEKIIADKIVVACDVDYRIFRKNGFAKTDLWKVGLPRFDELHKANKSDKQRILYAPSWRSYLVGENVNGDWKALDKKFLSSRYYMETKAFLESDVLYKMLEKQEYTLDVKVHPIFQKYADNFIGSNDRIHLKSSINEEDYSLMITDFSSYMFDFLYLGTAIFSFIPDYQEFKCGMNGYRNVDFMTKIDEEEIAKTSDEIINKIEKFFMTRKGMLYDVHFWKNDICNATELIYQKMTNQPCKH</sequence>
<dbReference type="RefSeq" id="WP_118583941.1">
    <property type="nucleotide sequence ID" value="NZ_CABJFX010000071.1"/>
</dbReference>
<evidence type="ECO:0000259" key="3">
    <source>
        <dbReference type="Pfam" id="PF00535"/>
    </source>
</evidence>
<comment type="caution">
    <text evidence="4">The sequence shown here is derived from an EMBL/GenBank/DDBJ whole genome shotgun (WGS) entry which is preliminary data.</text>
</comment>
<dbReference type="GO" id="GO:0047355">
    <property type="term" value="F:CDP-glycerol glycerophosphotransferase activity"/>
    <property type="evidence" value="ECO:0007669"/>
    <property type="project" value="InterPro"/>
</dbReference>
<dbReference type="InterPro" id="IPR007554">
    <property type="entry name" value="Glycerophosphate_synth"/>
</dbReference>
<accession>A0A413TAF1</accession>
<dbReference type="Gene3D" id="3.40.50.12580">
    <property type="match status" value="1"/>
</dbReference>
<reference evidence="4 5" key="1">
    <citation type="submission" date="2018-08" db="EMBL/GenBank/DDBJ databases">
        <title>A genome reference for cultivated species of the human gut microbiota.</title>
        <authorList>
            <person name="Zou Y."/>
            <person name="Xue W."/>
            <person name="Luo G."/>
        </authorList>
    </citation>
    <scope>NUCLEOTIDE SEQUENCE [LARGE SCALE GENOMIC DNA]</scope>
    <source>
        <strain evidence="4 5">AM42-1AC</strain>
    </source>
</reference>
<dbReference type="PANTHER" id="PTHR22916">
    <property type="entry name" value="GLYCOSYLTRANSFERASE"/>
    <property type="match status" value="1"/>
</dbReference>
<dbReference type="PANTHER" id="PTHR22916:SF51">
    <property type="entry name" value="GLYCOSYLTRANSFERASE EPSH-RELATED"/>
    <property type="match status" value="1"/>
</dbReference>
<protein>
    <submittedName>
        <fullName evidence="4">Glycosyltransferase</fullName>
    </submittedName>
</protein>
<dbReference type="InterPro" id="IPR043148">
    <property type="entry name" value="TagF_C"/>
</dbReference>
<dbReference type="Proteomes" id="UP000283492">
    <property type="component" value="Unassembled WGS sequence"/>
</dbReference>
<gene>
    <name evidence="4" type="ORF">DW914_19000</name>
</gene>
<evidence type="ECO:0000313" key="4">
    <source>
        <dbReference type="EMBL" id="RHA81910.1"/>
    </source>
</evidence>
<dbReference type="SUPFAM" id="SSF53448">
    <property type="entry name" value="Nucleotide-diphospho-sugar transferases"/>
    <property type="match status" value="1"/>
</dbReference>
<feature type="domain" description="Glycosyltransferase 2-like" evidence="3">
    <location>
        <begin position="8"/>
        <end position="127"/>
    </location>
</feature>
<dbReference type="GO" id="GO:0016020">
    <property type="term" value="C:membrane"/>
    <property type="evidence" value="ECO:0007669"/>
    <property type="project" value="InterPro"/>
</dbReference>
<dbReference type="AlphaFoldDB" id="A0A413TAF1"/>
<organism evidence="4 5">
    <name type="scientific">Roseburia inulinivorans</name>
    <dbReference type="NCBI Taxonomy" id="360807"/>
    <lineage>
        <taxon>Bacteria</taxon>
        <taxon>Bacillati</taxon>
        <taxon>Bacillota</taxon>
        <taxon>Clostridia</taxon>
        <taxon>Lachnospirales</taxon>
        <taxon>Lachnospiraceae</taxon>
        <taxon>Roseburia</taxon>
    </lineage>
</organism>
<dbReference type="EMBL" id="QSFX01000071">
    <property type="protein sequence ID" value="RHA81910.1"/>
    <property type="molecule type" value="Genomic_DNA"/>
</dbReference>
<name>A0A413TAF1_9FIRM</name>
<evidence type="ECO:0000256" key="1">
    <source>
        <dbReference type="ARBA" id="ARBA00022676"/>
    </source>
</evidence>
<dbReference type="Pfam" id="PF04464">
    <property type="entry name" value="Glyphos_transf"/>
    <property type="match status" value="1"/>
</dbReference>
<dbReference type="GO" id="GO:0016757">
    <property type="term" value="F:glycosyltransferase activity"/>
    <property type="evidence" value="ECO:0007669"/>
    <property type="project" value="UniProtKB-KW"/>
</dbReference>
<dbReference type="InterPro" id="IPR001173">
    <property type="entry name" value="Glyco_trans_2-like"/>
</dbReference>
<evidence type="ECO:0000313" key="5">
    <source>
        <dbReference type="Proteomes" id="UP000283492"/>
    </source>
</evidence>
<dbReference type="Pfam" id="PF00535">
    <property type="entry name" value="Glycos_transf_2"/>
    <property type="match status" value="1"/>
</dbReference>
<dbReference type="CDD" id="cd00761">
    <property type="entry name" value="Glyco_tranf_GTA_type"/>
    <property type="match status" value="1"/>
</dbReference>
<proteinExistence type="predicted"/>
<evidence type="ECO:0000256" key="2">
    <source>
        <dbReference type="ARBA" id="ARBA00022679"/>
    </source>
</evidence>
<keyword evidence="1" id="KW-0328">Glycosyltransferase</keyword>
<keyword evidence="2 4" id="KW-0808">Transferase</keyword>
<dbReference type="Gene3D" id="3.90.550.10">
    <property type="entry name" value="Spore Coat Polysaccharide Biosynthesis Protein SpsA, Chain A"/>
    <property type="match status" value="1"/>
</dbReference>